<evidence type="ECO:0000256" key="4">
    <source>
        <dbReference type="SAM" id="MobiDB-lite"/>
    </source>
</evidence>
<name>A0A8S0VCN5_OLEEU</name>
<dbReference type="InterPro" id="IPR003245">
    <property type="entry name" value="Phytocyanin_dom"/>
</dbReference>
<evidence type="ECO:0000259" key="6">
    <source>
        <dbReference type="PROSITE" id="PS51485"/>
    </source>
</evidence>
<dbReference type="PROSITE" id="PS00196">
    <property type="entry name" value="COPPER_BLUE"/>
    <property type="match status" value="1"/>
</dbReference>
<dbReference type="PROSITE" id="PS51485">
    <property type="entry name" value="PHYTOCYANIN"/>
    <property type="match status" value="1"/>
</dbReference>
<dbReference type="InterPro" id="IPR008972">
    <property type="entry name" value="Cupredoxin"/>
</dbReference>
<keyword evidence="5" id="KW-0472">Membrane</keyword>
<dbReference type="GO" id="GO:0009055">
    <property type="term" value="F:electron transfer activity"/>
    <property type="evidence" value="ECO:0007669"/>
    <property type="project" value="InterPro"/>
</dbReference>
<keyword evidence="5" id="KW-1133">Transmembrane helix</keyword>
<dbReference type="PANTHER" id="PTHR33021">
    <property type="entry name" value="BLUE COPPER PROTEIN"/>
    <property type="match status" value="1"/>
</dbReference>
<keyword evidence="2" id="KW-0186">Copper</keyword>
<dbReference type="Pfam" id="PF02298">
    <property type="entry name" value="Cu_bind_like"/>
    <property type="match status" value="1"/>
</dbReference>
<organism evidence="7 8">
    <name type="scientific">Olea europaea subsp. europaea</name>
    <dbReference type="NCBI Taxonomy" id="158383"/>
    <lineage>
        <taxon>Eukaryota</taxon>
        <taxon>Viridiplantae</taxon>
        <taxon>Streptophyta</taxon>
        <taxon>Embryophyta</taxon>
        <taxon>Tracheophyta</taxon>
        <taxon>Spermatophyta</taxon>
        <taxon>Magnoliopsida</taxon>
        <taxon>eudicotyledons</taxon>
        <taxon>Gunneridae</taxon>
        <taxon>Pentapetalae</taxon>
        <taxon>asterids</taxon>
        <taxon>lamiids</taxon>
        <taxon>Lamiales</taxon>
        <taxon>Oleaceae</taxon>
        <taxon>Oleeae</taxon>
        <taxon>Olea</taxon>
    </lineage>
</organism>
<dbReference type="InterPro" id="IPR039391">
    <property type="entry name" value="Phytocyanin-like"/>
</dbReference>
<feature type="domain" description="Phytocyanin" evidence="6">
    <location>
        <begin position="82"/>
        <end position="180"/>
    </location>
</feature>
<keyword evidence="1" id="KW-0479">Metal-binding</keyword>
<dbReference type="Gramene" id="OE9A006587T1">
    <property type="protein sequence ID" value="OE9A006587C1"/>
    <property type="gene ID" value="OE9A006587"/>
</dbReference>
<gene>
    <name evidence="7" type="ORF">OLEA9_A006587</name>
</gene>
<evidence type="ECO:0000256" key="3">
    <source>
        <dbReference type="ARBA" id="ARBA00023180"/>
    </source>
</evidence>
<dbReference type="Proteomes" id="UP000594638">
    <property type="component" value="Unassembled WGS sequence"/>
</dbReference>
<dbReference type="AlphaFoldDB" id="A0A8S0VCN5"/>
<keyword evidence="5" id="KW-0812">Transmembrane</keyword>
<evidence type="ECO:0000256" key="2">
    <source>
        <dbReference type="ARBA" id="ARBA00023008"/>
    </source>
</evidence>
<dbReference type="EMBL" id="CACTIH010009213">
    <property type="protein sequence ID" value="CAA3027637.1"/>
    <property type="molecule type" value="Genomic_DNA"/>
</dbReference>
<feature type="transmembrane region" description="Helical" evidence="5">
    <location>
        <begin position="226"/>
        <end position="248"/>
    </location>
</feature>
<feature type="region of interest" description="Disordered" evidence="4">
    <location>
        <begin position="186"/>
        <end position="222"/>
    </location>
</feature>
<keyword evidence="8" id="KW-1185">Reference proteome</keyword>
<dbReference type="SUPFAM" id="SSF49503">
    <property type="entry name" value="Cupredoxins"/>
    <property type="match status" value="1"/>
</dbReference>
<accession>A0A8S0VCN5</accession>
<dbReference type="CDD" id="cd04216">
    <property type="entry name" value="Phytocyanin"/>
    <property type="match status" value="1"/>
</dbReference>
<keyword evidence="3" id="KW-0325">Glycoprotein</keyword>
<dbReference type="InterPro" id="IPR028871">
    <property type="entry name" value="BlueCu_1_BS"/>
</dbReference>
<dbReference type="PANTHER" id="PTHR33021:SF193">
    <property type="entry name" value="OS06G0218600 PROTEIN"/>
    <property type="match status" value="1"/>
</dbReference>
<feature type="compositionally biased region" description="Low complexity" evidence="4">
    <location>
        <begin position="187"/>
        <end position="222"/>
    </location>
</feature>
<dbReference type="GO" id="GO:0005886">
    <property type="term" value="C:plasma membrane"/>
    <property type="evidence" value="ECO:0007669"/>
    <property type="project" value="TreeGrafter"/>
</dbReference>
<sequence>MNTYFLVLLGIESILSYHHLHNHFQCKQPILYLFEYLRASQTLSLSPILKLTQEQSMADFTGLIVSLIFLIVFCGVPISQATDYTVGDTSGWAIGADYSTWTTGKTFVVGDNLVFNYPSGHTVDEVSENDYKSCTTGNSITTDSSGATTIALKKAGKHYFICGVPGHCSGGMKLAVTVAAAAGGGATTTTPSGTTTSPTSSTTASPTTPRTTTTPNAGTMPQSSSAATLSTALALFIISWCLILVFFFQ</sequence>
<evidence type="ECO:0000256" key="1">
    <source>
        <dbReference type="ARBA" id="ARBA00022723"/>
    </source>
</evidence>
<evidence type="ECO:0000313" key="8">
    <source>
        <dbReference type="Proteomes" id="UP000594638"/>
    </source>
</evidence>
<dbReference type="OrthoDB" id="206968at2759"/>
<evidence type="ECO:0000256" key="5">
    <source>
        <dbReference type="SAM" id="Phobius"/>
    </source>
</evidence>
<feature type="transmembrane region" description="Helical" evidence="5">
    <location>
        <begin position="60"/>
        <end position="78"/>
    </location>
</feature>
<comment type="caution">
    <text evidence="7">The sequence shown here is derived from an EMBL/GenBank/DDBJ whole genome shotgun (WGS) entry which is preliminary data.</text>
</comment>
<protein>
    <submittedName>
        <fullName evidence="7">Blue copper -like</fullName>
    </submittedName>
</protein>
<reference evidence="7 8" key="1">
    <citation type="submission" date="2019-12" db="EMBL/GenBank/DDBJ databases">
        <authorList>
            <person name="Alioto T."/>
            <person name="Alioto T."/>
            <person name="Gomez Garrido J."/>
        </authorList>
    </citation>
    <scope>NUCLEOTIDE SEQUENCE [LARGE SCALE GENOMIC DNA]</scope>
</reference>
<dbReference type="GO" id="GO:0046872">
    <property type="term" value="F:metal ion binding"/>
    <property type="evidence" value="ECO:0007669"/>
    <property type="project" value="UniProtKB-KW"/>
</dbReference>
<dbReference type="FunFam" id="2.60.40.420:FF:000003">
    <property type="entry name" value="Blue copper"/>
    <property type="match status" value="1"/>
</dbReference>
<dbReference type="Gene3D" id="2.60.40.420">
    <property type="entry name" value="Cupredoxins - blue copper proteins"/>
    <property type="match status" value="1"/>
</dbReference>
<evidence type="ECO:0000313" key="7">
    <source>
        <dbReference type="EMBL" id="CAA3027637.1"/>
    </source>
</evidence>
<proteinExistence type="predicted"/>